<evidence type="ECO:0000313" key="9">
    <source>
        <dbReference type="EMBL" id="CAD8912827.1"/>
    </source>
</evidence>
<evidence type="ECO:0000256" key="3">
    <source>
        <dbReference type="ARBA" id="ARBA00022475"/>
    </source>
</evidence>
<sequence>MSAAAVDDSGAGSADADFERKGDEAGAKTSRTTMTSGSSTDSDQVVLDMDTADDVDYARTKSVTPSNKRSLVPIPLVEANRPRDARWFATMALRVVAIFATLYVFLVGLTLLGDGFKVVGGKTAGSMFESISNPIAGLVVGVLATVLVQSSSTSTSIVVSLVGSGIMSVTTAIPVIFGANIGTSVTNTLVSIGHVTNKREYQRAFAAATVHDAFNLLNVLLLLPLEVAVAAINGVGGPLYWLSVVLTEAMEGSEGAKLSNPVKDAVSPIASLFVKVDKDKIRALSIGAPALETCLTDATGADLVVAKVNYAVCGDADAFAEASDAYQTGVMDASLLKSGAWKDAGMDDGTAGTLTVILGIVVTVVALLLIVKQLQSALKQRAQKTLVSAGRLNGCAGIAVGTVVTIAVQSSSITTSTLTPLVGVGALTLEQVFPLTLGANIGTTCTALLASLVAGTRPALQIALCHLIFNVAGVLVFFPHPRMRGIPLAMARALGRGAARFSWFPPAYTLVVFFIVPLSLLGISSLYDAGAGALGAGVSLTVVIILAAVVLTAWYFKFGGKAVVDALLPKLENDADLEGDVEMGGVSEAAKAKSATVVAADAAAKRTAAAAGAETKAAAVDDDDDDAAADDAFSGVDPDESRDADAEALDAAGEGVAAAGVRVDHV</sequence>
<evidence type="ECO:0000256" key="1">
    <source>
        <dbReference type="ARBA" id="ARBA00004651"/>
    </source>
</evidence>
<evidence type="ECO:0000256" key="6">
    <source>
        <dbReference type="ARBA" id="ARBA00023136"/>
    </source>
</evidence>
<evidence type="ECO:0008006" key="10">
    <source>
        <dbReference type="Google" id="ProtNLM"/>
    </source>
</evidence>
<reference evidence="9" key="1">
    <citation type="submission" date="2021-01" db="EMBL/GenBank/DDBJ databases">
        <authorList>
            <person name="Corre E."/>
            <person name="Pelletier E."/>
            <person name="Niang G."/>
            <person name="Scheremetjew M."/>
            <person name="Finn R."/>
            <person name="Kale V."/>
            <person name="Holt S."/>
            <person name="Cochrane G."/>
            <person name="Meng A."/>
            <person name="Brown T."/>
            <person name="Cohen L."/>
        </authorList>
    </citation>
    <scope>NUCLEOTIDE SEQUENCE</scope>
    <source>
        <strain evidence="9">Ms1</strain>
    </source>
</reference>
<feature type="transmembrane region" description="Helical" evidence="8">
    <location>
        <begin position="392"/>
        <end position="413"/>
    </location>
</feature>
<feature type="compositionally biased region" description="Low complexity" evidence="7">
    <location>
        <begin position="1"/>
        <end position="15"/>
    </location>
</feature>
<dbReference type="Pfam" id="PF02690">
    <property type="entry name" value="Na_Pi_cotrans"/>
    <property type="match status" value="2"/>
</dbReference>
<dbReference type="GO" id="GO:0005436">
    <property type="term" value="F:sodium:phosphate symporter activity"/>
    <property type="evidence" value="ECO:0007669"/>
    <property type="project" value="InterPro"/>
</dbReference>
<dbReference type="AlphaFoldDB" id="A0A7S1CAR8"/>
<evidence type="ECO:0000256" key="7">
    <source>
        <dbReference type="SAM" id="MobiDB-lite"/>
    </source>
</evidence>
<feature type="compositionally biased region" description="Basic and acidic residues" evidence="7">
    <location>
        <begin position="17"/>
        <end position="26"/>
    </location>
</feature>
<proteinExistence type="inferred from homology"/>
<dbReference type="InterPro" id="IPR003841">
    <property type="entry name" value="Na/Pi_transpt"/>
</dbReference>
<feature type="region of interest" description="Disordered" evidence="7">
    <location>
        <begin position="619"/>
        <end position="651"/>
    </location>
</feature>
<comment type="similarity">
    <text evidence="2">Belongs to the SLC34A transporter family.</text>
</comment>
<feature type="transmembrane region" description="Helical" evidence="8">
    <location>
        <begin position="459"/>
        <end position="480"/>
    </location>
</feature>
<accession>A0A7S1CAR8</accession>
<evidence type="ECO:0000256" key="2">
    <source>
        <dbReference type="ARBA" id="ARBA00005808"/>
    </source>
</evidence>
<feature type="region of interest" description="Disordered" evidence="7">
    <location>
        <begin position="1"/>
        <end position="45"/>
    </location>
</feature>
<keyword evidence="5 8" id="KW-1133">Transmembrane helix</keyword>
<keyword evidence="6 8" id="KW-0472">Membrane</keyword>
<feature type="compositionally biased region" description="Acidic residues" evidence="7">
    <location>
        <begin position="620"/>
        <end position="629"/>
    </location>
</feature>
<keyword evidence="4 8" id="KW-0812">Transmembrane</keyword>
<gene>
    <name evidence="9" type="ORF">BSP0115_LOCUS6077</name>
</gene>
<comment type="subcellular location">
    <subcellularLocation>
        <location evidence="1">Cell membrane</location>
        <topology evidence="1">Multi-pass membrane protein</topology>
    </subcellularLocation>
</comment>
<feature type="transmembrane region" description="Helical" evidence="8">
    <location>
        <begin position="91"/>
        <end position="111"/>
    </location>
</feature>
<protein>
    <recommendedName>
        <fullName evidence="10">Sodium-dependent phosphate transport protein 2A</fullName>
    </recommendedName>
</protein>
<dbReference type="PANTHER" id="PTHR10010">
    <property type="entry name" value="SOLUTE CARRIER FAMILY 34 SODIUM PHOSPHATE , MEMBER 2-RELATED"/>
    <property type="match status" value="1"/>
</dbReference>
<feature type="transmembrane region" description="Helical" evidence="8">
    <location>
        <begin position="533"/>
        <end position="556"/>
    </location>
</feature>
<organism evidence="9">
    <name type="scientific">Bicosoecida sp. CB-2014</name>
    <dbReference type="NCBI Taxonomy" id="1486930"/>
    <lineage>
        <taxon>Eukaryota</taxon>
        <taxon>Sar</taxon>
        <taxon>Stramenopiles</taxon>
        <taxon>Bigyra</taxon>
        <taxon>Opalozoa</taxon>
        <taxon>Bicosoecida</taxon>
    </lineage>
</organism>
<dbReference type="GO" id="GO:0044341">
    <property type="term" value="P:sodium-dependent phosphate transport"/>
    <property type="evidence" value="ECO:0007669"/>
    <property type="project" value="InterPro"/>
</dbReference>
<evidence type="ECO:0000256" key="4">
    <source>
        <dbReference type="ARBA" id="ARBA00022692"/>
    </source>
</evidence>
<feature type="transmembrane region" description="Helical" evidence="8">
    <location>
        <begin position="501"/>
        <end position="527"/>
    </location>
</feature>
<feature type="compositionally biased region" description="Low complexity" evidence="7">
    <location>
        <begin position="29"/>
        <end position="42"/>
    </location>
</feature>
<dbReference type="PANTHER" id="PTHR10010:SF46">
    <property type="entry name" value="SODIUM-DEPENDENT PHOSPHATE TRANSPORT PROTEIN 2B"/>
    <property type="match status" value="1"/>
</dbReference>
<evidence type="ECO:0000256" key="5">
    <source>
        <dbReference type="ARBA" id="ARBA00022989"/>
    </source>
</evidence>
<dbReference type="GO" id="GO:0005886">
    <property type="term" value="C:plasma membrane"/>
    <property type="evidence" value="ECO:0007669"/>
    <property type="project" value="UniProtKB-SubCell"/>
</dbReference>
<name>A0A7S1CAR8_9STRA</name>
<keyword evidence="3" id="KW-1003">Cell membrane</keyword>
<dbReference type="EMBL" id="HBFS01008827">
    <property type="protein sequence ID" value="CAD8912827.1"/>
    <property type="molecule type" value="Transcribed_RNA"/>
</dbReference>
<evidence type="ECO:0000256" key="8">
    <source>
        <dbReference type="SAM" id="Phobius"/>
    </source>
</evidence>
<dbReference type="NCBIfam" id="NF037997">
    <property type="entry name" value="Na_Pi_symport"/>
    <property type="match status" value="2"/>
</dbReference>
<feature type="transmembrane region" description="Helical" evidence="8">
    <location>
        <begin position="351"/>
        <end position="371"/>
    </location>
</feature>